<evidence type="ECO:0000313" key="2">
    <source>
        <dbReference type="EMBL" id="GBG70181.1"/>
    </source>
</evidence>
<evidence type="ECO:0000256" key="1">
    <source>
        <dbReference type="SAM" id="MobiDB-lite"/>
    </source>
</evidence>
<dbReference type="AlphaFoldDB" id="A0A388KJF0"/>
<dbReference type="Gramene" id="GBG70181">
    <property type="protein sequence ID" value="GBG70181"/>
    <property type="gene ID" value="CBR_g6312"/>
</dbReference>
<proteinExistence type="predicted"/>
<name>A0A388KJF0_CHABU</name>
<accession>A0A388KJF0</accession>
<feature type="compositionally biased region" description="Low complexity" evidence="1">
    <location>
        <begin position="245"/>
        <end position="259"/>
    </location>
</feature>
<organism evidence="2 3">
    <name type="scientific">Chara braunii</name>
    <name type="common">Braun's stonewort</name>
    <dbReference type="NCBI Taxonomy" id="69332"/>
    <lineage>
        <taxon>Eukaryota</taxon>
        <taxon>Viridiplantae</taxon>
        <taxon>Streptophyta</taxon>
        <taxon>Charophyceae</taxon>
        <taxon>Charales</taxon>
        <taxon>Characeae</taxon>
        <taxon>Chara</taxon>
    </lineage>
</organism>
<protein>
    <submittedName>
        <fullName evidence="2">Uncharacterized protein</fullName>
    </submittedName>
</protein>
<keyword evidence="3" id="KW-1185">Reference proteome</keyword>
<dbReference type="Proteomes" id="UP000265515">
    <property type="component" value="Unassembled WGS sequence"/>
</dbReference>
<gene>
    <name evidence="2" type="ORF">CBR_g6312</name>
</gene>
<reference evidence="2 3" key="1">
    <citation type="journal article" date="2018" name="Cell">
        <title>The Chara Genome: Secondary Complexity and Implications for Plant Terrestrialization.</title>
        <authorList>
            <person name="Nishiyama T."/>
            <person name="Sakayama H."/>
            <person name="Vries J.D."/>
            <person name="Buschmann H."/>
            <person name="Saint-Marcoux D."/>
            <person name="Ullrich K.K."/>
            <person name="Haas F.B."/>
            <person name="Vanderstraeten L."/>
            <person name="Becker D."/>
            <person name="Lang D."/>
            <person name="Vosolsobe S."/>
            <person name="Rombauts S."/>
            <person name="Wilhelmsson P.K.I."/>
            <person name="Janitza P."/>
            <person name="Kern R."/>
            <person name="Heyl A."/>
            <person name="Rumpler F."/>
            <person name="Villalobos L.I.A.C."/>
            <person name="Clay J.M."/>
            <person name="Skokan R."/>
            <person name="Toyoda A."/>
            <person name="Suzuki Y."/>
            <person name="Kagoshima H."/>
            <person name="Schijlen E."/>
            <person name="Tajeshwar N."/>
            <person name="Catarino B."/>
            <person name="Hetherington A.J."/>
            <person name="Saltykova A."/>
            <person name="Bonnot C."/>
            <person name="Breuninger H."/>
            <person name="Symeonidi A."/>
            <person name="Radhakrishnan G.V."/>
            <person name="Van Nieuwerburgh F."/>
            <person name="Deforce D."/>
            <person name="Chang C."/>
            <person name="Karol K.G."/>
            <person name="Hedrich R."/>
            <person name="Ulvskov P."/>
            <person name="Glockner G."/>
            <person name="Delwiche C.F."/>
            <person name="Petrasek J."/>
            <person name="Van de Peer Y."/>
            <person name="Friml J."/>
            <person name="Beilby M."/>
            <person name="Dolan L."/>
            <person name="Kohara Y."/>
            <person name="Sugano S."/>
            <person name="Fujiyama A."/>
            <person name="Delaux P.-M."/>
            <person name="Quint M."/>
            <person name="TheiBen G."/>
            <person name="Hagemann M."/>
            <person name="Harholt J."/>
            <person name="Dunand C."/>
            <person name="Zachgo S."/>
            <person name="Langdale J."/>
            <person name="Maumus F."/>
            <person name="Straeten D.V.D."/>
            <person name="Gould S.B."/>
            <person name="Rensing S.A."/>
        </authorList>
    </citation>
    <scope>NUCLEOTIDE SEQUENCE [LARGE SCALE GENOMIC DNA]</scope>
    <source>
        <strain evidence="2 3">S276</strain>
    </source>
</reference>
<comment type="caution">
    <text evidence="2">The sequence shown here is derived from an EMBL/GenBank/DDBJ whole genome shotgun (WGS) entry which is preliminary data.</text>
</comment>
<dbReference type="EMBL" id="BFEA01000126">
    <property type="protein sequence ID" value="GBG70181.1"/>
    <property type="molecule type" value="Genomic_DNA"/>
</dbReference>
<sequence>MASRSQREEGVLAQRLPYMASLVETSSNLQYEADQWISLLEAGRWRLQGLVDALSTTAKTWPEVDGGAASGLEQWVKDMTQSIMEIIWEAEEGPDPRLDPLINWGHVDILMKRYYELFDEAQVQRTALEKRAQEGRVEYDDKGPRQTATTATTIITTSTIDKAMITSASKALTMISSATSIRPIEPVIMTLTSAHDINVNNNDYTDYNSTVHDGGMEGEILRSCGLGTDSNYIITNEDIDTARGNDNNNNNDNNNIDAV</sequence>
<feature type="region of interest" description="Disordered" evidence="1">
    <location>
        <begin position="240"/>
        <end position="259"/>
    </location>
</feature>
<evidence type="ECO:0000313" key="3">
    <source>
        <dbReference type="Proteomes" id="UP000265515"/>
    </source>
</evidence>